<comment type="subcellular location">
    <subcellularLocation>
        <location evidence="1">Cell envelope</location>
    </subcellularLocation>
</comment>
<dbReference type="InterPro" id="IPR014756">
    <property type="entry name" value="Ig_E-set"/>
</dbReference>
<keyword evidence="4" id="KW-0186">Copper</keyword>
<evidence type="ECO:0000256" key="1">
    <source>
        <dbReference type="ARBA" id="ARBA00004196"/>
    </source>
</evidence>
<name>A0A2T0R7C0_9ACTN</name>
<feature type="region of interest" description="Disordered" evidence="5">
    <location>
        <begin position="113"/>
        <end position="144"/>
    </location>
</feature>
<feature type="transmembrane region" description="Helical" evidence="6">
    <location>
        <begin position="153"/>
        <end position="174"/>
    </location>
</feature>
<dbReference type="PANTHER" id="PTHR34820">
    <property type="entry name" value="INNER MEMBRANE PROTEIN YEBZ"/>
    <property type="match status" value="1"/>
</dbReference>
<protein>
    <recommendedName>
        <fullName evidence="7">CopC domain-containing protein</fullName>
    </recommendedName>
</protein>
<dbReference type="InterPro" id="IPR007348">
    <property type="entry name" value="CopC_dom"/>
</dbReference>
<keyword evidence="6" id="KW-1133">Transmembrane helix</keyword>
<organism evidence="8 9">
    <name type="scientific">Kineococcus rhizosphaerae</name>
    <dbReference type="NCBI Taxonomy" id="559628"/>
    <lineage>
        <taxon>Bacteria</taxon>
        <taxon>Bacillati</taxon>
        <taxon>Actinomycetota</taxon>
        <taxon>Actinomycetes</taxon>
        <taxon>Kineosporiales</taxon>
        <taxon>Kineosporiaceae</taxon>
        <taxon>Kineococcus</taxon>
    </lineage>
</organism>
<evidence type="ECO:0000256" key="3">
    <source>
        <dbReference type="ARBA" id="ARBA00022729"/>
    </source>
</evidence>
<dbReference type="InterPro" id="IPR032694">
    <property type="entry name" value="CopC/D"/>
</dbReference>
<dbReference type="EMBL" id="PVZF01000002">
    <property type="protein sequence ID" value="PRY17050.1"/>
    <property type="molecule type" value="Genomic_DNA"/>
</dbReference>
<reference evidence="8 9" key="1">
    <citation type="submission" date="2018-03" db="EMBL/GenBank/DDBJ databases">
        <title>Genomic Encyclopedia of Archaeal and Bacterial Type Strains, Phase II (KMG-II): from individual species to whole genera.</title>
        <authorList>
            <person name="Goeker M."/>
        </authorList>
    </citation>
    <scope>NUCLEOTIDE SEQUENCE [LARGE SCALE GENOMIC DNA]</scope>
    <source>
        <strain evidence="8 9">DSM 19711</strain>
    </source>
</reference>
<evidence type="ECO:0000259" key="7">
    <source>
        <dbReference type="Pfam" id="PF04234"/>
    </source>
</evidence>
<feature type="compositionally biased region" description="Low complexity" evidence="5">
    <location>
        <begin position="113"/>
        <end position="138"/>
    </location>
</feature>
<evidence type="ECO:0000313" key="9">
    <source>
        <dbReference type="Proteomes" id="UP000238083"/>
    </source>
</evidence>
<keyword evidence="6" id="KW-0472">Membrane</keyword>
<evidence type="ECO:0000256" key="6">
    <source>
        <dbReference type="SAM" id="Phobius"/>
    </source>
</evidence>
<keyword evidence="2" id="KW-0479">Metal-binding</keyword>
<keyword evidence="6" id="KW-0812">Transmembrane</keyword>
<evidence type="ECO:0000256" key="4">
    <source>
        <dbReference type="ARBA" id="ARBA00023008"/>
    </source>
</evidence>
<accession>A0A2T0R7C0</accession>
<dbReference type="SUPFAM" id="SSF81296">
    <property type="entry name" value="E set domains"/>
    <property type="match status" value="1"/>
</dbReference>
<dbReference type="GO" id="GO:0046688">
    <property type="term" value="P:response to copper ion"/>
    <property type="evidence" value="ECO:0007669"/>
    <property type="project" value="InterPro"/>
</dbReference>
<dbReference type="GO" id="GO:0006825">
    <property type="term" value="P:copper ion transport"/>
    <property type="evidence" value="ECO:0007669"/>
    <property type="project" value="InterPro"/>
</dbReference>
<dbReference type="GO" id="GO:0005886">
    <property type="term" value="C:plasma membrane"/>
    <property type="evidence" value="ECO:0007669"/>
    <property type="project" value="TreeGrafter"/>
</dbReference>
<evidence type="ECO:0000313" key="8">
    <source>
        <dbReference type="EMBL" id="PRY17050.1"/>
    </source>
</evidence>
<keyword evidence="9" id="KW-1185">Reference proteome</keyword>
<dbReference type="Proteomes" id="UP000238083">
    <property type="component" value="Unassembled WGS sequence"/>
</dbReference>
<dbReference type="PANTHER" id="PTHR34820:SF4">
    <property type="entry name" value="INNER MEMBRANE PROTEIN YEBZ"/>
    <property type="match status" value="1"/>
</dbReference>
<dbReference type="GO" id="GO:0030313">
    <property type="term" value="C:cell envelope"/>
    <property type="evidence" value="ECO:0007669"/>
    <property type="project" value="UniProtKB-SubCell"/>
</dbReference>
<sequence length="178" mass="17170">MLGAGLASAAPAAAHDRLESTNPGDGAVVDVAPAAVVLTMSSTPIALGTQVQVKGPDGTVVSSGDPQIVDATVTEPLTGTLPAGTYEVQWRITSSDGHPVSGTFSFTASAAASGASPSTATGSPSSSSTSSAATSPATVDPSNPVAGQGDSTLIGVGIAVVVVVGGIGGVIGYLRRRR</sequence>
<dbReference type="Gene3D" id="2.60.40.1220">
    <property type="match status" value="1"/>
</dbReference>
<proteinExistence type="predicted"/>
<feature type="domain" description="CopC" evidence="7">
    <location>
        <begin position="15"/>
        <end position="107"/>
    </location>
</feature>
<dbReference type="InterPro" id="IPR014755">
    <property type="entry name" value="Cu-Rt/internalin_Ig-like"/>
</dbReference>
<dbReference type="AlphaFoldDB" id="A0A2T0R7C0"/>
<gene>
    <name evidence="8" type="ORF">CLV37_1024</name>
</gene>
<keyword evidence="3" id="KW-0732">Signal</keyword>
<dbReference type="GO" id="GO:0005507">
    <property type="term" value="F:copper ion binding"/>
    <property type="evidence" value="ECO:0007669"/>
    <property type="project" value="InterPro"/>
</dbReference>
<dbReference type="Pfam" id="PF04234">
    <property type="entry name" value="CopC"/>
    <property type="match status" value="1"/>
</dbReference>
<dbReference type="GO" id="GO:0042597">
    <property type="term" value="C:periplasmic space"/>
    <property type="evidence" value="ECO:0007669"/>
    <property type="project" value="InterPro"/>
</dbReference>
<comment type="caution">
    <text evidence="8">The sequence shown here is derived from an EMBL/GenBank/DDBJ whole genome shotgun (WGS) entry which is preliminary data.</text>
</comment>
<evidence type="ECO:0000256" key="5">
    <source>
        <dbReference type="SAM" id="MobiDB-lite"/>
    </source>
</evidence>
<evidence type="ECO:0000256" key="2">
    <source>
        <dbReference type="ARBA" id="ARBA00022723"/>
    </source>
</evidence>